<dbReference type="Proteomes" id="UP000231021">
    <property type="component" value="Unassembled WGS sequence"/>
</dbReference>
<comment type="caution">
    <text evidence="4">The sequence shown here is derived from an EMBL/GenBank/DDBJ whole genome shotgun (WGS) entry which is preliminary data.</text>
</comment>
<feature type="domain" description="Nudix hydrolase" evidence="3">
    <location>
        <begin position="1"/>
        <end position="108"/>
    </location>
</feature>
<gene>
    <name evidence="4" type="ORF">COW98_05160</name>
</gene>
<dbReference type="SUPFAM" id="SSF55811">
    <property type="entry name" value="Nudix"/>
    <property type="match status" value="1"/>
</dbReference>
<proteinExistence type="predicted"/>
<dbReference type="GO" id="GO:0016787">
    <property type="term" value="F:hydrolase activity"/>
    <property type="evidence" value="ECO:0007669"/>
    <property type="project" value="UniProtKB-KW"/>
</dbReference>
<evidence type="ECO:0000313" key="4">
    <source>
        <dbReference type="EMBL" id="PIP62237.1"/>
    </source>
</evidence>
<sequence length="111" mass="13059">MKNGQEYYVFPGGGVKEGESTETAIIREIREELSLDAKIDKLLFEIENQGRQEYYYLIKEFSGQPQLGGEEKQRMSADNQYYPVWIEFDKLKSLDNLYPELAREKIVEILR</sequence>
<reference evidence="4 5" key="1">
    <citation type="submission" date="2017-09" db="EMBL/GenBank/DDBJ databases">
        <title>Depth-based differentiation of microbial function through sediment-hosted aquifers and enrichment of novel symbionts in the deep terrestrial subsurface.</title>
        <authorList>
            <person name="Probst A.J."/>
            <person name="Ladd B."/>
            <person name="Jarett J.K."/>
            <person name="Geller-Mcgrath D.E."/>
            <person name="Sieber C.M."/>
            <person name="Emerson J.B."/>
            <person name="Anantharaman K."/>
            <person name="Thomas B.C."/>
            <person name="Malmstrom R."/>
            <person name="Stieglmeier M."/>
            <person name="Klingl A."/>
            <person name="Woyke T."/>
            <person name="Ryan C.M."/>
            <person name="Banfield J.F."/>
        </authorList>
    </citation>
    <scope>NUCLEOTIDE SEQUENCE [LARGE SCALE GENOMIC DNA]</scope>
    <source>
        <strain evidence="4">CG22_combo_CG10-13_8_21_14_all_35_9</strain>
    </source>
</reference>
<dbReference type="InterPro" id="IPR020476">
    <property type="entry name" value="Nudix_hydrolase"/>
</dbReference>
<evidence type="ECO:0000259" key="3">
    <source>
        <dbReference type="PROSITE" id="PS51462"/>
    </source>
</evidence>
<keyword evidence="2" id="KW-0378">Hydrolase</keyword>
<dbReference type="AlphaFoldDB" id="A0A2H0BX24"/>
<dbReference type="InterPro" id="IPR015797">
    <property type="entry name" value="NUDIX_hydrolase-like_dom_sf"/>
</dbReference>
<comment type="cofactor">
    <cofactor evidence="1">
        <name>Mg(2+)</name>
        <dbReference type="ChEBI" id="CHEBI:18420"/>
    </cofactor>
</comment>
<dbReference type="PROSITE" id="PS51462">
    <property type="entry name" value="NUDIX"/>
    <property type="match status" value="1"/>
</dbReference>
<evidence type="ECO:0000256" key="2">
    <source>
        <dbReference type="ARBA" id="ARBA00022801"/>
    </source>
</evidence>
<dbReference type="EMBL" id="PCTB01000106">
    <property type="protein sequence ID" value="PIP62237.1"/>
    <property type="molecule type" value="Genomic_DNA"/>
</dbReference>
<organism evidence="4 5">
    <name type="scientific">Candidatus Roizmanbacteria bacterium CG22_combo_CG10-13_8_21_14_all_35_9</name>
    <dbReference type="NCBI Taxonomy" id="1974861"/>
    <lineage>
        <taxon>Bacteria</taxon>
        <taxon>Candidatus Roizmaniibacteriota</taxon>
    </lineage>
</organism>
<evidence type="ECO:0000256" key="1">
    <source>
        <dbReference type="ARBA" id="ARBA00001946"/>
    </source>
</evidence>
<dbReference type="PANTHER" id="PTHR43046">
    <property type="entry name" value="GDP-MANNOSE MANNOSYL HYDROLASE"/>
    <property type="match status" value="1"/>
</dbReference>
<name>A0A2H0BX24_9BACT</name>
<accession>A0A2H0BX24</accession>
<protein>
    <submittedName>
        <fullName evidence="4">DNA mismatch repair protein MutT</fullName>
    </submittedName>
</protein>
<dbReference type="Pfam" id="PF00293">
    <property type="entry name" value="NUDIX"/>
    <property type="match status" value="1"/>
</dbReference>
<evidence type="ECO:0000313" key="5">
    <source>
        <dbReference type="Proteomes" id="UP000231021"/>
    </source>
</evidence>
<dbReference type="Gene3D" id="3.90.79.10">
    <property type="entry name" value="Nucleoside Triphosphate Pyrophosphohydrolase"/>
    <property type="match status" value="1"/>
</dbReference>
<dbReference type="PANTHER" id="PTHR43046:SF14">
    <property type="entry name" value="MUTT_NUDIX FAMILY PROTEIN"/>
    <property type="match status" value="1"/>
</dbReference>
<dbReference type="PRINTS" id="PR00502">
    <property type="entry name" value="NUDIXFAMILY"/>
</dbReference>
<dbReference type="InterPro" id="IPR000086">
    <property type="entry name" value="NUDIX_hydrolase_dom"/>
</dbReference>